<comment type="similarity">
    <text evidence="1">Belongs to the sulfotransferase 1 family.</text>
</comment>
<evidence type="ECO:0000256" key="1">
    <source>
        <dbReference type="ARBA" id="ARBA00005771"/>
    </source>
</evidence>
<reference evidence="4 5" key="1">
    <citation type="submission" date="2023-11" db="EMBL/GenBank/DDBJ databases">
        <title>Halocaridina rubra genome assembly.</title>
        <authorList>
            <person name="Smith C."/>
        </authorList>
    </citation>
    <scope>NUCLEOTIDE SEQUENCE [LARGE SCALE GENOMIC DNA]</scope>
    <source>
        <strain evidence="4">EP-1</strain>
        <tissue evidence="4">Whole</tissue>
    </source>
</reference>
<dbReference type="Pfam" id="PF00685">
    <property type="entry name" value="Sulfotransfer_1"/>
    <property type="match status" value="1"/>
</dbReference>
<evidence type="ECO:0000313" key="4">
    <source>
        <dbReference type="EMBL" id="KAK7076064.1"/>
    </source>
</evidence>
<dbReference type="SUPFAM" id="SSF52540">
    <property type="entry name" value="P-loop containing nucleoside triphosphate hydrolases"/>
    <property type="match status" value="1"/>
</dbReference>
<dbReference type="InterPro" id="IPR027417">
    <property type="entry name" value="P-loop_NTPase"/>
</dbReference>
<feature type="domain" description="Sulfotransferase" evidence="3">
    <location>
        <begin position="39"/>
        <end position="115"/>
    </location>
</feature>
<keyword evidence="2 4" id="KW-0808">Transferase</keyword>
<dbReference type="AlphaFoldDB" id="A0AAN8XB00"/>
<name>A0AAN8XB00_HALRR</name>
<dbReference type="Proteomes" id="UP001381693">
    <property type="component" value="Unassembled WGS sequence"/>
</dbReference>
<dbReference type="EC" id="2.8.2.4" evidence="4"/>
<accession>A0AAN8XB00</accession>
<dbReference type="Gene3D" id="3.40.50.300">
    <property type="entry name" value="P-loop containing nucleotide triphosphate hydrolases"/>
    <property type="match status" value="1"/>
</dbReference>
<evidence type="ECO:0000256" key="2">
    <source>
        <dbReference type="ARBA" id="ARBA00022679"/>
    </source>
</evidence>
<proteinExistence type="inferred from homology"/>
<dbReference type="GO" id="GO:0004304">
    <property type="term" value="F:estrone sulfotransferase activity"/>
    <property type="evidence" value="ECO:0007669"/>
    <property type="project" value="UniProtKB-EC"/>
</dbReference>
<evidence type="ECO:0000259" key="3">
    <source>
        <dbReference type="Pfam" id="PF00685"/>
    </source>
</evidence>
<dbReference type="InterPro" id="IPR000863">
    <property type="entry name" value="Sulfotransferase_dom"/>
</dbReference>
<comment type="caution">
    <text evidence="4">The sequence shown here is derived from an EMBL/GenBank/DDBJ whole genome shotgun (WGS) entry which is preliminary data.</text>
</comment>
<protein>
    <submittedName>
        <fullName evidence="4">Sulfotransferase (Sult)</fullName>
        <ecNumber evidence="4">2.8.2.4</ecNumber>
    </submittedName>
</protein>
<dbReference type="EMBL" id="JAXCGZ010009883">
    <property type="protein sequence ID" value="KAK7076064.1"/>
    <property type="molecule type" value="Genomic_DNA"/>
</dbReference>
<gene>
    <name evidence="4" type="primary">SULT1C3_6</name>
    <name evidence="4" type="ORF">SK128_018869</name>
</gene>
<sequence length="135" mass="15621">MYINLKAFLTKLTPDNPLYEYEQAFKRDVPEGNASEGIYIQTAQALRDSRTLKTHYPFSLLHPTFLDTAKVVYISRNPRDTLVSFYHMMCLLQHFSYKGNLDEFVDDVINGRSRCKFVCILSAEFKSGSKLYCSL</sequence>
<keyword evidence="5" id="KW-1185">Reference proteome</keyword>
<evidence type="ECO:0000313" key="5">
    <source>
        <dbReference type="Proteomes" id="UP001381693"/>
    </source>
</evidence>
<dbReference type="PANTHER" id="PTHR11783">
    <property type="entry name" value="SULFOTRANSFERASE SULT"/>
    <property type="match status" value="1"/>
</dbReference>
<organism evidence="4 5">
    <name type="scientific">Halocaridina rubra</name>
    <name type="common">Hawaiian red shrimp</name>
    <dbReference type="NCBI Taxonomy" id="373956"/>
    <lineage>
        <taxon>Eukaryota</taxon>
        <taxon>Metazoa</taxon>
        <taxon>Ecdysozoa</taxon>
        <taxon>Arthropoda</taxon>
        <taxon>Crustacea</taxon>
        <taxon>Multicrustacea</taxon>
        <taxon>Malacostraca</taxon>
        <taxon>Eumalacostraca</taxon>
        <taxon>Eucarida</taxon>
        <taxon>Decapoda</taxon>
        <taxon>Pleocyemata</taxon>
        <taxon>Caridea</taxon>
        <taxon>Atyoidea</taxon>
        <taxon>Atyidae</taxon>
        <taxon>Halocaridina</taxon>
    </lineage>
</organism>